<keyword evidence="1" id="KW-0812">Transmembrane</keyword>
<protein>
    <recommendedName>
        <fullName evidence="4">Glucosyl transferase GtrII family protein</fullName>
    </recommendedName>
</protein>
<proteinExistence type="predicted"/>
<reference evidence="2 3" key="1">
    <citation type="submission" date="2019-09" db="EMBL/GenBank/DDBJ databases">
        <title>Complete genome sequence of Francisella marina E103-15.</title>
        <authorList>
            <person name="Tekedar H.C."/>
            <person name="Griffin M.J."/>
            <person name="Waldbieser G.C."/>
            <person name="Soto E."/>
        </authorList>
    </citation>
    <scope>NUCLEOTIDE SEQUENCE [LARGE SCALE GENOMIC DNA]</scope>
    <source>
        <strain evidence="2 3">E103-15</strain>
    </source>
</reference>
<sequence>MLFFELKKFCEENKVIVLWLIFFNILAYGYFITHWTLSIDSETQTFASSTFLTKSWFKEGRLLIPFINLLDNQEILPFWNDLISIILIFLSNLTWLTILSKNQKHSDTSSFVFSLTFSISPLYCLYLRFTTFNISISLSILFIALSAYYLSNFFNLKAKRNLAFCFIYTFLAISIYQALVAYYITAIVFIILTREVDNHKCRNIFCCVKEAIASATILILALTLYEILMKIIYLYIPKSNYLESFYAWNRDDYMSIFKTIMYFFHTYINISFNFMFTLSIIPLLLLIVFFIYKKRFHLFTLIILTPFLPFTLIFILGTPVPLRSLIAVPLMLAGLWTLLTYILKQAQIKLIILLVVIISSFFNAQFINRIFYSDVMRQEYDINLANHIYNHTVDKVGSNIETKPLIIIGPHDNIKQPFSFEEETLSRSIFTYGDENRATDFMTWLGKEFVHPTKEQISAAREISIKMPSYPSKGYIKETKNLIIIKLSNNQISHPVQLNLNDYEKLPKNDILSNIDIYKKYEKETFIAGWAFIKSENPKKTKYYIRIYNPHTKLTSFYSTRTSKRPDVAEAFKNLNNIEYSGFEANLKAIIEKSYKISLILVNSNKSYAVVNIKQL</sequence>
<feature type="transmembrane region" description="Helical" evidence="1">
    <location>
        <begin position="274"/>
        <end position="292"/>
    </location>
</feature>
<feature type="transmembrane region" description="Helical" evidence="1">
    <location>
        <begin position="162"/>
        <end position="192"/>
    </location>
</feature>
<keyword evidence="1" id="KW-0472">Membrane</keyword>
<name>A0ABX5ZG70_9GAMM</name>
<evidence type="ECO:0000313" key="3">
    <source>
        <dbReference type="Proteomes" id="UP000322509"/>
    </source>
</evidence>
<feature type="transmembrane region" description="Helical" evidence="1">
    <location>
        <begin position="212"/>
        <end position="236"/>
    </location>
</feature>
<gene>
    <name evidence="2" type="ORF">F0R74_06010</name>
</gene>
<evidence type="ECO:0008006" key="4">
    <source>
        <dbReference type="Google" id="ProtNLM"/>
    </source>
</evidence>
<dbReference type="Pfam" id="PF14264">
    <property type="entry name" value="Glucos_trans_II"/>
    <property type="match status" value="1"/>
</dbReference>
<feature type="transmembrane region" description="Helical" evidence="1">
    <location>
        <begin position="16"/>
        <end position="37"/>
    </location>
</feature>
<feature type="transmembrane region" description="Helical" evidence="1">
    <location>
        <begin position="324"/>
        <end position="343"/>
    </location>
</feature>
<feature type="transmembrane region" description="Helical" evidence="1">
    <location>
        <begin position="111"/>
        <end position="128"/>
    </location>
</feature>
<dbReference type="Proteomes" id="UP000322509">
    <property type="component" value="Chromosome"/>
</dbReference>
<dbReference type="InterPro" id="IPR025686">
    <property type="entry name" value="Glucos_trans_II"/>
</dbReference>
<feature type="transmembrane region" description="Helical" evidence="1">
    <location>
        <begin position="350"/>
        <end position="367"/>
    </location>
</feature>
<dbReference type="EMBL" id="CP043550">
    <property type="protein sequence ID" value="QEO57425.1"/>
    <property type="molecule type" value="Genomic_DNA"/>
</dbReference>
<accession>A0ABX5ZG70</accession>
<keyword evidence="3" id="KW-1185">Reference proteome</keyword>
<keyword evidence="1" id="KW-1133">Transmembrane helix</keyword>
<feature type="transmembrane region" description="Helical" evidence="1">
    <location>
        <begin position="134"/>
        <end position="150"/>
    </location>
</feature>
<feature type="transmembrane region" description="Helical" evidence="1">
    <location>
        <begin position="78"/>
        <end position="99"/>
    </location>
</feature>
<organism evidence="2 3">
    <name type="scientific">Francisella marina</name>
    <dbReference type="NCBI Taxonomy" id="2249302"/>
    <lineage>
        <taxon>Bacteria</taxon>
        <taxon>Pseudomonadati</taxon>
        <taxon>Pseudomonadota</taxon>
        <taxon>Gammaproteobacteria</taxon>
        <taxon>Thiotrichales</taxon>
        <taxon>Francisellaceae</taxon>
        <taxon>Francisella</taxon>
    </lineage>
</organism>
<evidence type="ECO:0000256" key="1">
    <source>
        <dbReference type="SAM" id="Phobius"/>
    </source>
</evidence>
<evidence type="ECO:0000313" key="2">
    <source>
        <dbReference type="EMBL" id="QEO57425.1"/>
    </source>
</evidence>
<feature type="transmembrane region" description="Helical" evidence="1">
    <location>
        <begin position="299"/>
        <end position="318"/>
    </location>
</feature>